<protein>
    <submittedName>
        <fullName evidence="2">Uncharacterized protein</fullName>
    </submittedName>
</protein>
<reference evidence="2" key="1">
    <citation type="submission" date="2020-03" db="EMBL/GenBank/DDBJ databases">
        <title>A mixture of massive structural variations and highly conserved coding sequences in Ustilaginoidea virens genome.</title>
        <authorList>
            <person name="Zhang K."/>
            <person name="Zhao Z."/>
            <person name="Zhang Z."/>
            <person name="Li Y."/>
            <person name="Hsiang T."/>
            <person name="Sun W."/>
        </authorList>
    </citation>
    <scope>NUCLEOTIDE SEQUENCE</scope>
    <source>
        <strain evidence="2">UV-8b</strain>
    </source>
</reference>
<evidence type="ECO:0000313" key="2">
    <source>
        <dbReference type="EMBL" id="QUC20097.1"/>
    </source>
</evidence>
<feature type="compositionally biased region" description="Basic residues" evidence="1">
    <location>
        <begin position="8"/>
        <end position="28"/>
    </location>
</feature>
<evidence type="ECO:0000313" key="3">
    <source>
        <dbReference type="Proteomes" id="UP000027002"/>
    </source>
</evidence>
<evidence type="ECO:0000256" key="1">
    <source>
        <dbReference type="SAM" id="MobiDB-lite"/>
    </source>
</evidence>
<accession>A0A8E5HRD7</accession>
<organism evidence="2 3">
    <name type="scientific">Ustilaginoidea virens</name>
    <name type="common">Rice false smut fungus</name>
    <name type="synonym">Villosiclava virens</name>
    <dbReference type="NCBI Taxonomy" id="1159556"/>
    <lineage>
        <taxon>Eukaryota</taxon>
        <taxon>Fungi</taxon>
        <taxon>Dikarya</taxon>
        <taxon>Ascomycota</taxon>
        <taxon>Pezizomycotina</taxon>
        <taxon>Sordariomycetes</taxon>
        <taxon>Hypocreomycetidae</taxon>
        <taxon>Hypocreales</taxon>
        <taxon>Clavicipitaceae</taxon>
        <taxon>Ustilaginoidea</taxon>
    </lineage>
</organism>
<feature type="compositionally biased region" description="Basic and acidic residues" evidence="1">
    <location>
        <begin position="31"/>
        <end position="41"/>
    </location>
</feature>
<dbReference type="AlphaFoldDB" id="A0A8E5HRD7"/>
<dbReference type="GeneID" id="66065116"/>
<keyword evidence="3" id="KW-1185">Reference proteome</keyword>
<proteinExistence type="predicted"/>
<gene>
    <name evidence="2" type="ORF">UV8b_04338</name>
</gene>
<dbReference type="EMBL" id="CP072755">
    <property type="protein sequence ID" value="QUC20097.1"/>
    <property type="molecule type" value="Genomic_DNA"/>
</dbReference>
<name>A0A8E5HRD7_USTVR</name>
<dbReference type="KEGG" id="uvi:66065116"/>
<feature type="region of interest" description="Disordered" evidence="1">
    <location>
        <begin position="1"/>
        <end position="58"/>
    </location>
</feature>
<dbReference type="Proteomes" id="UP000027002">
    <property type="component" value="Chromosome 3"/>
</dbReference>
<sequence length="135" mass="14862">MQEIPMSKRTKGGQRGFKQGRRHKRSARWKPNGDHGGKPLDHCQTVESADGQSLEPVNDVPVDVVKVQRDMEDRLRHGHIPIRRGQNGMLARCCVLWTAGTVRVTRPHGAGEERPGEDLAGATSASYVGMVTSLD</sequence>
<dbReference type="RefSeq" id="XP_042997770.1">
    <property type="nucleotide sequence ID" value="XM_043141836.1"/>
</dbReference>